<feature type="transmembrane region" description="Helical" evidence="8">
    <location>
        <begin position="263"/>
        <end position="288"/>
    </location>
</feature>
<feature type="transmembrane region" description="Helical" evidence="8">
    <location>
        <begin position="387"/>
        <end position="408"/>
    </location>
</feature>
<evidence type="ECO:0000256" key="6">
    <source>
        <dbReference type="ARBA" id="ARBA00023136"/>
    </source>
</evidence>
<keyword evidence="2" id="KW-0813">Transport</keyword>
<reference evidence="11" key="2">
    <citation type="submission" date="2018-08" db="EMBL/GenBank/DDBJ databases">
        <authorList>
            <person name="Hornung B."/>
        </authorList>
    </citation>
    <scope>NUCLEOTIDE SEQUENCE [LARGE SCALE GENOMIC DNA]</scope>
</reference>
<dbReference type="PIRSF" id="PIRSF002746">
    <property type="entry name" value="Gluconate_transporter"/>
    <property type="match status" value="1"/>
</dbReference>
<comment type="subcellular location">
    <subcellularLocation>
        <location evidence="1">Cell membrane</location>
        <topology evidence="1">Multi-pass membrane protein</topology>
    </subcellularLocation>
</comment>
<feature type="transmembrane region" description="Helical" evidence="8">
    <location>
        <begin position="181"/>
        <end position="200"/>
    </location>
</feature>
<keyword evidence="3" id="KW-1003">Cell membrane</keyword>
<keyword evidence="6 8" id="KW-0472">Membrane</keyword>
<dbReference type="GO" id="GO:0015128">
    <property type="term" value="F:gluconate transmembrane transporter activity"/>
    <property type="evidence" value="ECO:0007669"/>
    <property type="project" value="InterPro"/>
</dbReference>
<protein>
    <submittedName>
        <fullName evidence="9">Gluconate permease</fullName>
    </submittedName>
    <submittedName>
        <fullName evidence="10">GntP: transporter, gluconate:H+ symporter (GntP) family</fullName>
    </submittedName>
</protein>
<proteinExistence type="inferred from homology"/>
<evidence type="ECO:0000313" key="10">
    <source>
        <dbReference type="EMBL" id="SYZ32142.1"/>
    </source>
</evidence>
<feature type="transmembrane region" description="Helical" evidence="8">
    <location>
        <begin position="308"/>
        <end position="327"/>
    </location>
</feature>
<name>A0A383S3K6_9ACTN</name>
<evidence type="ECO:0000256" key="1">
    <source>
        <dbReference type="ARBA" id="ARBA00004651"/>
    </source>
</evidence>
<sequence>MPLVILAVGIALLLLLMLVFKLNGFISLILVAVVVGLLQGLPFISGDSDEVTVMSSVVDGVGGQVDDLILILGFGAMLGVLMADMGAANRLATTLIRAFGVKRAQLAIVIVAFLVGVVLFWETAWIILIPIVFAVARQQKLPIMWLAMPLAIALSSMHSFLPPHPGPTAVAGIYEASIGKTLLFGLIIALPVGLAVALVWPRLSFVRNVTATAPEGLVSEKEFTDETMPSFGVSLGITALPILLIAGSAIFELAFGEEHVVTQIFAAIGDAPVALLIGLLVAICYFALVRRVPMDTLMSSCSSSIKSIAMIIFIIGAGGAFKQVLQAGGISDYIIELTGGWDVSPIILAWAIAALMRIALGSASVAVVAAAGIAQPLVASGAVSPELMVLATACGSVIASHLNDPGFWMFKEFLGLSVKDTLKVRTTYTTVLAILGLAGCLILSLFIQA</sequence>
<feature type="transmembrane region" description="Helical" evidence="8">
    <location>
        <begin position="347"/>
        <end position="375"/>
    </location>
</feature>
<feature type="transmembrane region" description="Helical" evidence="8">
    <location>
        <begin position="428"/>
        <end position="447"/>
    </location>
</feature>
<keyword evidence="5 8" id="KW-1133">Transmembrane helix</keyword>
<keyword evidence="11" id="KW-1185">Reference proteome</keyword>
<feature type="transmembrane region" description="Helical" evidence="8">
    <location>
        <begin position="108"/>
        <end position="136"/>
    </location>
</feature>
<dbReference type="Proteomes" id="UP000263928">
    <property type="component" value="Unassembled WGS sequence"/>
</dbReference>
<feature type="transmembrane region" description="Helical" evidence="8">
    <location>
        <begin position="6"/>
        <end position="38"/>
    </location>
</feature>
<feature type="transmembrane region" description="Helical" evidence="8">
    <location>
        <begin position="231"/>
        <end position="251"/>
    </location>
</feature>
<keyword evidence="4 8" id="KW-0812">Transmembrane</keyword>
<evidence type="ECO:0000256" key="8">
    <source>
        <dbReference type="SAM" id="Phobius"/>
    </source>
</evidence>
<feature type="transmembrane region" description="Helical" evidence="8">
    <location>
        <begin position="68"/>
        <end position="88"/>
    </location>
</feature>
<evidence type="ECO:0000256" key="3">
    <source>
        <dbReference type="ARBA" id="ARBA00022475"/>
    </source>
</evidence>
<evidence type="ECO:0000256" key="4">
    <source>
        <dbReference type="ARBA" id="ARBA00022692"/>
    </source>
</evidence>
<dbReference type="PANTHER" id="PTHR30354:SF22">
    <property type="entry name" value="HIGH-AFFINITY GLUCONATE TRANSPORTER"/>
    <property type="match status" value="1"/>
</dbReference>
<dbReference type="GO" id="GO:0005886">
    <property type="term" value="C:plasma membrane"/>
    <property type="evidence" value="ECO:0007669"/>
    <property type="project" value="UniProtKB-SubCell"/>
</dbReference>
<dbReference type="InterPro" id="IPR003474">
    <property type="entry name" value="Glcn_transporter"/>
</dbReference>
<gene>
    <name evidence="9" type="ORF">D7U36_02220</name>
    <name evidence="10" type="ORF">PROPAUS_0017</name>
</gene>
<evidence type="ECO:0000313" key="12">
    <source>
        <dbReference type="Proteomes" id="UP000279336"/>
    </source>
</evidence>
<dbReference type="OrthoDB" id="4325159at2"/>
<organism evidence="10 11">
    <name type="scientific">Propionibacterium australiense</name>
    <dbReference type="NCBI Taxonomy" id="119981"/>
    <lineage>
        <taxon>Bacteria</taxon>
        <taxon>Bacillati</taxon>
        <taxon>Actinomycetota</taxon>
        <taxon>Actinomycetes</taxon>
        <taxon>Propionibacteriales</taxon>
        <taxon>Propionibacteriaceae</taxon>
        <taxon>Propionibacterium</taxon>
    </lineage>
</organism>
<evidence type="ECO:0000256" key="7">
    <source>
        <dbReference type="ARBA" id="ARBA00049663"/>
    </source>
</evidence>
<dbReference type="EMBL" id="RCIW01000002">
    <property type="protein sequence ID" value="RLP12818.1"/>
    <property type="molecule type" value="Genomic_DNA"/>
</dbReference>
<evidence type="ECO:0000256" key="5">
    <source>
        <dbReference type="ARBA" id="ARBA00022989"/>
    </source>
</evidence>
<feature type="transmembrane region" description="Helical" evidence="8">
    <location>
        <begin position="143"/>
        <end position="161"/>
    </location>
</feature>
<dbReference type="PANTHER" id="PTHR30354">
    <property type="entry name" value="GNT FAMILY GLUCONATE TRANSPORTER"/>
    <property type="match status" value="1"/>
</dbReference>
<evidence type="ECO:0000313" key="9">
    <source>
        <dbReference type="EMBL" id="RLP12818.1"/>
    </source>
</evidence>
<dbReference type="Pfam" id="PF02447">
    <property type="entry name" value="GntP_permease"/>
    <property type="match status" value="1"/>
</dbReference>
<dbReference type="RefSeq" id="WP_119160534.1">
    <property type="nucleotide sequence ID" value="NZ_LR134442.1"/>
</dbReference>
<dbReference type="Proteomes" id="UP000279336">
    <property type="component" value="Unassembled WGS sequence"/>
</dbReference>
<reference evidence="10" key="1">
    <citation type="submission" date="2018-08" db="EMBL/GenBank/DDBJ databases">
        <authorList>
            <person name="Ferrada E.E."/>
            <person name="Latorre B.A."/>
        </authorList>
    </citation>
    <scope>NUCLEOTIDE SEQUENCE [LARGE SCALE GENOMIC DNA]</scope>
    <source>
        <strain evidence="10">Propionibacterium_australiense1</strain>
    </source>
</reference>
<reference evidence="9 12" key="3">
    <citation type="submission" date="2018-10" db="EMBL/GenBank/DDBJ databases">
        <title>Propionibacterium australiense Genome Sequencing and Assembly.</title>
        <authorList>
            <person name="Bernier A.-M."/>
            <person name="Bernard K."/>
        </authorList>
    </citation>
    <scope>NUCLEOTIDE SEQUENCE [LARGE SCALE GENOMIC DNA]</scope>
    <source>
        <strain evidence="9 12">NML98A078</strain>
    </source>
</reference>
<evidence type="ECO:0000256" key="2">
    <source>
        <dbReference type="ARBA" id="ARBA00022448"/>
    </source>
</evidence>
<comment type="similarity">
    <text evidence="7">Belongs to the GntP permease family.</text>
</comment>
<evidence type="ECO:0000313" key="11">
    <source>
        <dbReference type="Proteomes" id="UP000263928"/>
    </source>
</evidence>
<accession>A0A383S3K6</accession>
<dbReference type="NCBIfam" id="TIGR00791">
    <property type="entry name" value="gntP"/>
    <property type="match status" value="1"/>
</dbReference>
<dbReference type="AlphaFoldDB" id="A0A383S3K6"/>
<dbReference type="EMBL" id="UNQJ01000001">
    <property type="protein sequence ID" value="SYZ32142.1"/>
    <property type="molecule type" value="Genomic_DNA"/>
</dbReference>